<accession>A0A6N7KMC0</accession>
<evidence type="ECO:0000313" key="1">
    <source>
        <dbReference type="EMBL" id="MQS11598.1"/>
    </source>
</evidence>
<proteinExistence type="predicted"/>
<name>A0A6N7KMC0_9ACTN</name>
<evidence type="ECO:0000313" key="2">
    <source>
        <dbReference type="Proteomes" id="UP000450000"/>
    </source>
</evidence>
<dbReference type="Proteomes" id="UP000450000">
    <property type="component" value="Unassembled WGS sequence"/>
</dbReference>
<sequence>MDGPGRAYRHVGPPELWNGGGPGGRLLRTPAEFATWVGERTAAELAEPFTFVVDLAGPLRLAPRRSEHVACAGGALVLSAGEIGFRREGGGWAAEEISNQSTGYCPDVASWPAVASALDRIGVSRPGGFTHEVVFRHCPGCERHNIVREGHFVCVFCDGDLPGHWNVDDGAP</sequence>
<dbReference type="EMBL" id="WBOF01000001">
    <property type="protein sequence ID" value="MQS11598.1"/>
    <property type="molecule type" value="Genomic_DNA"/>
</dbReference>
<gene>
    <name evidence="1" type="ORF">F7Q99_04675</name>
</gene>
<protein>
    <submittedName>
        <fullName evidence="1">Uncharacterized protein</fullName>
    </submittedName>
</protein>
<dbReference type="AlphaFoldDB" id="A0A6N7KMC0"/>
<reference evidence="1 2" key="1">
    <citation type="submission" date="2019-09" db="EMBL/GenBank/DDBJ databases">
        <title>Genome Sequences of Streptomyces kaniharaensis ATCC 21070.</title>
        <authorList>
            <person name="Zhu W."/>
            <person name="De Crecy-Lagard V."/>
            <person name="Richards N.G."/>
        </authorList>
    </citation>
    <scope>NUCLEOTIDE SEQUENCE [LARGE SCALE GENOMIC DNA]</scope>
    <source>
        <strain evidence="1 2">SF-557</strain>
    </source>
</reference>
<keyword evidence="2" id="KW-1185">Reference proteome</keyword>
<comment type="caution">
    <text evidence="1">The sequence shown here is derived from an EMBL/GenBank/DDBJ whole genome shotgun (WGS) entry which is preliminary data.</text>
</comment>
<organism evidence="1 2">
    <name type="scientific">Streptomyces kaniharaensis</name>
    <dbReference type="NCBI Taxonomy" id="212423"/>
    <lineage>
        <taxon>Bacteria</taxon>
        <taxon>Bacillati</taxon>
        <taxon>Actinomycetota</taxon>
        <taxon>Actinomycetes</taxon>
        <taxon>Kitasatosporales</taxon>
        <taxon>Streptomycetaceae</taxon>
        <taxon>Streptomyces</taxon>
    </lineage>
</organism>